<evidence type="ECO:0000313" key="7">
    <source>
        <dbReference type="EMBL" id="CAD7229780.1"/>
    </source>
</evidence>
<dbReference type="OrthoDB" id="10252633at2759"/>
<feature type="domain" description="Large ribosomal subunit protein uL6 alpha-beta" evidence="6">
    <location>
        <begin position="1"/>
        <end position="68"/>
    </location>
</feature>
<dbReference type="GO" id="GO:0022625">
    <property type="term" value="C:cytosolic large ribosomal subunit"/>
    <property type="evidence" value="ECO:0007669"/>
    <property type="project" value="TreeGrafter"/>
</dbReference>
<organism evidence="7">
    <name type="scientific">Cyprideis torosa</name>
    <dbReference type="NCBI Taxonomy" id="163714"/>
    <lineage>
        <taxon>Eukaryota</taxon>
        <taxon>Metazoa</taxon>
        <taxon>Ecdysozoa</taxon>
        <taxon>Arthropoda</taxon>
        <taxon>Crustacea</taxon>
        <taxon>Oligostraca</taxon>
        <taxon>Ostracoda</taxon>
        <taxon>Podocopa</taxon>
        <taxon>Podocopida</taxon>
        <taxon>Cytherocopina</taxon>
        <taxon>Cytheroidea</taxon>
        <taxon>Cytherideidae</taxon>
        <taxon>Cyprideis</taxon>
    </lineage>
</organism>
<evidence type="ECO:0000256" key="1">
    <source>
        <dbReference type="ARBA" id="ARBA00009356"/>
    </source>
</evidence>
<feature type="non-terminal residue" evidence="7">
    <location>
        <position position="1"/>
    </location>
</feature>
<dbReference type="GO" id="GO:0003735">
    <property type="term" value="F:structural constituent of ribosome"/>
    <property type="evidence" value="ECO:0007669"/>
    <property type="project" value="InterPro"/>
</dbReference>
<dbReference type="PANTHER" id="PTHR11655">
    <property type="entry name" value="60S/50S RIBOSOMAL PROTEIN L6/L9"/>
    <property type="match status" value="1"/>
</dbReference>
<feature type="domain" description="Large ribosomal subunit protein uL6 alpha-beta" evidence="6">
    <location>
        <begin position="80"/>
        <end position="144"/>
    </location>
</feature>
<keyword evidence="2" id="KW-0689">Ribosomal protein</keyword>
<dbReference type="PANTHER" id="PTHR11655:SF16">
    <property type="entry name" value="60S RIBOSOMAL PROTEIN L9"/>
    <property type="match status" value="1"/>
</dbReference>
<dbReference type="EMBL" id="OB662274">
    <property type="protein sequence ID" value="CAD7229780.1"/>
    <property type="molecule type" value="Genomic_DNA"/>
</dbReference>
<dbReference type="InterPro" id="IPR002359">
    <property type="entry name" value="Ribosomal_uL6_CS2"/>
</dbReference>
<evidence type="ECO:0000256" key="4">
    <source>
        <dbReference type="ARBA" id="ARBA00035246"/>
    </source>
</evidence>
<proteinExistence type="inferred from homology"/>
<dbReference type="PROSITE" id="PS00700">
    <property type="entry name" value="RIBOSOMAL_L6_2"/>
    <property type="match status" value="1"/>
</dbReference>
<comment type="similarity">
    <text evidence="1">Belongs to the universal ribosomal protein uL6 family.</text>
</comment>
<keyword evidence="3" id="KW-0687">Ribonucleoprotein</keyword>
<feature type="domain" description="Large ribosomal subunit protein uL6 alpha-beta" evidence="6">
    <location>
        <begin position="189"/>
        <end position="257"/>
    </location>
</feature>
<evidence type="ECO:0000256" key="2">
    <source>
        <dbReference type="ARBA" id="ARBA00022980"/>
    </source>
</evidence>
<reference evidence="7" key="1">
    <citation type="submission" date="2020-11" db="EMBL/GenBank/DDBJ databases">
        <authorList>
            <person name="Tran Van P."/>
        </authorList>
    </citation>
    <scope>NUCLEOTIDE SEQUENCE</scope>
</reference>
<dbReference type="SUPFAM" id="SSF56053">
    <property type="entry name" value="Ribosomal protein L6"/>
    <property type="match status" value="4"/>
</dbReference>
<dbReference type="Pfam" id="PF00347">
    <property type="entry name" value="Ribosomal_L6"/>
    <property type="match status" value="4"/>
</dbReference>
<dbReference type="AlphaFoldDB" id="A0A7R8ZRX0"/>
<accession>A0A7R8ZRX0</accession>
<dbReference type="InterPro" id="IPR000702">
    <property type="entry name" value="Ribosomal_uL6-like"/>
</dbReference>
<sequence length="362" mass="41534">VDINSRVVIVKGPRGVLRRNFRHCHLHIHKPKPKVVQVDKWFGTKKEVAGVRTICSHIENMIKGVTKGYKYKMRAVYAHFPINCTMHDDNSLIEIRNFLGEKHIRRVKMAPGVKVANSTDVKDELILEGNSIEDVSQQVACRIKLKLSERIALGLYHHQDEGNYSQPIRKGSIERTEQFKSKHVYLGQQVDINSRVVIVKGPRGVLRRNFRHCHLHIHKPKPKVVQVDKWFGTKKEVAGVRTICSHIENMIKGVTKGYKYKMRAVYAHFPINCTMHDDNSLIEIRNFLGEKHIRRVKMAPGVKVANSTDVKDELILEGNSIEDVSRSAARIQQSTTVKNKDIRKFLDGLYVSDKTTVEKEDE</sequence>
<evidence type="ECO:0000256" key="3">
    <source>
        <dbReference type="ARBA" id="ARBA00023274"/>
    </source>
</evidence>
<dbReference type="InterPro" id="IPR036789">
    <property type="entry name" value="Ribosomal_uL6-like_a/b-dom_sf"/>
</dbReference>
<name>A0A7R8ZRX0_9CRUS</name>
<dbReference type="GO" id="GO:0019843">
    <property type="term" value="F:rRNA binding"/>
    <property type="evidence" value="ECO:0007669"/>
    <property type="project" value="InterPro"/>
</dbReference>
<evidence type="ECO:0000259" key="6">
    <source>
        <dbReference type="Pfam" id="PF00347"/>
    </source>
</evidence>
<feature type="domain" description="Large ribosomal subunit protein uL6 alpha-beta" evidence="6">
    <location>
        <begin position="269"/>
        <end position="348"/>
    </location>
</feature>
<gene>
    <name evidence="7" type="ORF">CTOB1V02_LOCUS7646</name>
</gene>
<dbReference type="InterPro" id="IPR020040">
    <property type="entry name" value="Ribosomal_uL6_a/b-dom"/>
</dbReference>
<evidence type="ECO:0000256" key="5">
    <source>
        <dbReference type="ARBA" id="ARBA00035349"/>
    </source>
</evidence>
<dbReference type="FunFam" id="3.90.930.12:FF:000003">
    <property type="entry name" value="60S ribosomal protein L9"/>
    <property type="match status" value="2"/>
</dbReference>
<dbReference type="FunFam" id="3.90.930.12:FF:000004">
    <property type="entry name" value="60S ribosomal protein L9"/>
    <property type="match status" value="2"/>
</dbReference>
<dbReference type="Gene3D" id="3.90.930.12">
    <property type="entry name" value="Ribosomal protein L6, alpha-beta domain"/>
    <property type="match status" value="4"/>
</dbReference>
<protein>
    <recommendedName>
        <fullName evidence="4">Large ribosomal subunit protein uL6</fullName>
    </recommendedName>
    <alternativeName>
        <fullName evidence="5">60S ribosomal protein L9</fullName>
    </alternativeName>
</protein>
<dbReference type="GO" id="GO:0002181">
    <property type="term" value="P:cytoplasmic translation"/>
    <property type="evidence" value="ECO:0007669"/>
    <property type="project" value="TreeGrafter"/>
</dbReference>